<evidence type="ECO:0000313" key="3">
    <source>
        <dbReference type="Proteomes" id="UP000319342"/>
    </source>
</evidence>
<evidence type="ECO:0000313" key="2">
    <source>
        <dbReference type="EMBL" id="QDU84471.1"/>
    </source>
</evidence>
<gene>
    <name evidence="2" type="ORF">Pla163_15810</name>
</gene>
<dbReference type="SUPFAM" id="SSF109854">
    <property type="entry name" value="DinB/YfiT-like putative metalloenzymes"/>
    <property type="match status" value="1"/>
</dbReference>
<name>A0A518CZ15_9BACT</name>
<proteinExistence type="predicted"/>
<accession>A0A518CZ15</accession>
<protein>
    <submittedName>
        <fullName evidence="2">DinB superfamily protein</fullName>
    </submittedName>
</protein>
<dbReference type="Proteomes" id="UP000319342">
    <property type="component" value="Chromosome"/>
</dbReference>
<dbReference type="InterPro" id="IPR034660">
    <property type="entry name" value="DinB/YfiT-like"/>
</dbReference>
<sequence>MCSHDPFRSTDVAVLEGPLGIPVWRRRGQPRELLDLEADCEWLAAFYDAAAGLRDVPTDELFAVHAGVSAWSAGQHLFHVCLANELALRNVRLIADGTSSFVVERPEVGLVGALVLPVGAMPRGLGTPPRAVTPPARSNPAIVWDTFDSNQSELRAVRDDLPRIARARGGVRHADLGVLGAGHWIRFAGIHGWHHLAIAEEILAAG</sequence>
<dbReference type="AlphaFoldDB" id="A0A518CZ15"/>
<feature type="domain" description="DinB-like" evidence="1">
    <location>
        <begin position="53"/>
        <end position="198"/>
    </location>
</feature>
<dbReference type="OrthoDB" id="282689at2"/>
<dbReference type="EMBL" id="CP036290">
    <property type="protein sequence ID" value="QDU84471.1"/>
    <property type="molecule type" value="Genomic_DNA"/>
</dbReference>
<reference evidence="2 3" key="1">
    <citation type="submission" date="2019-02" db="EMBL/GenBank/DDBJ databases">
        <title>Deep-cultivation of Planctomycetes and their phenomic and genomic characterization uncovers novel biology.</title>
        <authorList>
            <person name="Wiegand S."/>
            <person name="Jogler M."/>
            <person name="Boedeker C."/>
            <person name="Pinto D."/>
            <person name="Vollmers J."/>
            <person name="Rivas-Marin E."/>
            <person name="Kohn T."/>
            <person name="Peeters S.H."/>
            <person name="Heuer A."/>
            <person name="Rast P."/>
            <person name="Oberbeckmann S."/>
            <person name="Bunk B."/>
            <person name="Jeske O."/>
            <person name="Meyerdierks A."/>
            <person name="Storesund J.E."/>
            <person name="Kallscheuer N."/>
            <person name="Luecker S."/>
            <person name="Lage O.M."/>
            <person name="Pohl T."/>
            <person name="Merkel B.J."/>
            <person name="Hornburger P."/>
            <person name="Mueller R.-W."/>
            <person name="Bruemmer F."/>
            <person name="Labrenz M."/>
            <person name="Spormann A.M."/>
            <person name="Op den Camp H."/>
            <person name="Overmann J."/>
            <person name="Amann R."/>
            <person name="Jetten M.S.M."/>
            <person name="Mascher T."/>
            <person name="Medema M.H."/>
            <person name="Devos D.P."/>
            <person name="Kaster A.-K."/>
            <person name="Ovreas L."/>
            <person name="Rohde M."/>
            <person name="Galperin M.Y."/>
            <person name="Jogler C."/>
        </authorList>
    </citation>
    <scope>NUCLEOTIDE SEQUENCE [LARGE SCALE GENOMIC DNA]</scope>
    <source>
        <strain evidence="2 3">Pla163</strain>
    </source>
</reference>
<evidence type="ECO:0000259" key="1">
    <source>
        <dbReference type="Pfam" id="PF12867"/>
    </source>
</evidence>
<keyword evidence="3" id="KW-1185">Reference proteome</keyword>
<dbReference type="RefSeq" id="WP_145186075.1">
    <property type="nucleotide sequence ID" value="NZ_CP036290.1"/>
</dbReference>
<dbReference type="Pfam" id="PF12867">
    <property type="entry name" value="DinB_2"/>
    <property type="match status" value="1"/>
</dbReference>
<organism evidence="2 3">
    <name type="scientific">Rohdeia mirabilis</name>
    <dbReference type="NCBI Taxonomy" id="2528008"/>
    <lineage>
        <taxon>Bacteria</taxon>
        <taxon>Pseudomonadati</taxon>
        <taxon>Planctomycetota</taxon>
        <taxon>Planctomycetia</taxon>
        <taxon>Planctomycetia incertae sedis</taxon>
        <taxon>Rohdeia</taxon>
    </lineage>
</organism>
<dbReference type="Gene3D" id="1.20.120.450">
    <property type="entry name" value="dinb family like domain"/>
    <property type="match status" value="1"/>
</dbReference>
<dbReference type="InterPro" id="IPR024775">
    <property type="entry name" value="DinB-like"/>
</dbReference>